<gene>
    <name evidence="1" type="ORF">CPT_Stubb_089</name>
</gene>
<protein>
    <submittedName>
        <fullName evidence="1">Uncharacterized protein</fullName>
    </submittedName>
</protein>
<evidence type="ECO:0000313" key="2">
    <source>
        <dbReference type="Proteomes" id="UP000269143"/>
    </source>
</evidence>
<sequence length="116" mass="13447">MNLTAIIRAKKDEKHQCICENCGGNTYLYQGDGCDGCCEIWINGQCTTCGKLYELHFPESHFDYLYDEEQYAEIRRLAISDITEKILRISRRFSLDLKQSEENLSQDVAHLVSIYL</sequence>
<evidence type="ECO:0000313" key="1">
    <source>
        <dbReference type="EMBL" id="AYJ73212.1"/>
    </source>
</evidence>
<reference evidence="2" key="1">
    <citation type="submission" date="2018-09" db="EMBL/GenBank/DDBJ databases">
        <title>Complete genome of Proteus mirabilis phage Stubb.</title>
        <authorList>
            <person name="Bourgeois T.A."/>
            <person name="Lessor L."/>
            <person name="O'Leary C.J."/>
            <person name="Liu M."/>
        </authorList>
    </citation>
    <scope>NUCLEOTIDE SEQUENCE [LARGE SCALE GENOMIC DNA]</scope>
</reference>
<dbReference type="Proteomes" id="UP000269143">
    <property type="component" value="Segment"/>
</dbReference>
<dbReference type="EMBL" id="MH830339">
    <property type="protein sequence ID" value="AYJ73212.1"/>
    <property type="molecule type" value="Genomic_DNA"/>
</dbReference>
<proteinExistence type="predicted"/>
<name>A0A3B8DZR8_9CAUD</name>
<organism evidence="1 2">
    <name type="scientific">Proteus phage Stubb</name>
    <dbReference type="NCBI Taxonomy" id="2315597"/>
    <lineage>
        <taxon>Viruses</taxon>
        <taxon>Duplodnaviria</taxon>
        <taxon>Heunggongvirae</taxon>
        <taxon>Uroviricota</taxon>
        <taxon>Caudoviricetes</taxon>
        <taxon>Demerecviridae</taxon>
        <taxon>Novosibvirus</taxon>
        <taxon>Novosibvirus stubb</taxon>
    </lineage>
</organism>
<accession>A0A3B8DZR8</accession>
<keyword evidence="2" id="KW-1185">Reference proteome</keyword>